<name>A0A329MSU4_9BACL</name>
<evidence type="ECO:0000313" key="2">
    <source>
        <dbReference type="EMBL" id="RAV23049.1"/>
    </source>
</evidence>
<dbReference type="SUPFAM" id="SSF56112">
    <property type="entry name" value="Protein kinase-like (PK-like)"/>
    <property type="match status" value="1"/>
</dbReference>
<dbReference type="Pfam" id="PF01636">
    <property type="entry name" value="APH"/>
    <property type="match status" value="1"/>
</dbReference>
<dbReference type="AlphaFoldDB" id="A0A329MSU4"/>
<dbReference type="InterPro" id="IPR011009">
    <property type="entry name" value="Kinase-like_dom_sf"/>
</dbReference>
<dbReference type="Gene3D" id="3.30.200.150">
    <property type="match status" value="1"/>
</dbReference>
<keyword evidence="3" id="KW-1185">Reference proteome</keyword>
<protein>
    <recommendedName>
        <fullName evidence="1">Aminoglycoside phosphotransferase domain-containing protein</fullName>
    </recommendedName>
</protein>
<proteinExistence type="predicted"/>
<evidence type="ECO:0000259" key="1">
    <source>
        <dbReference type="Pfam" id="PF01636"/>
    </source>
</evidence>
<sequence>MQSNKVSFNKNLPGSLSCNSFILFLSFSPLKGSRIMLKREAPPIELVKQTAKDCLPVAADRIERVLTGVSTYVYRVQSGENISYLRLLPEQENSFGVEVYVHNLLRQKGVQVPEVIYYEHSNKSLEMSMMLLNEIPGSDIGSCTLEDVHKSTLLQAGKHLAIVNQITVDGFGWIQRKDGVPGESLRAEKSSMHEYIFDHMEEDLFYSSENVFGKPVISRISSLLHAGAPIMARHEAHLAHGDFDDSHIFCFHGVFTGIIDFGEIQGSSPLYDLGHYKLHDGQRFLGFDTLAQGYSDIRKLSCDDQLEIDLWALWIGMRRIGNVCRQKRTWNKWHDHLVRTIRMEVEILSKKL</sequence>
<dbReference type="Proteomes" id="UP000250369">
    <property type="component" value="Unassembled WGS sequence"/>
</dbReference>
<dbReference type="EMBL" id="QMFB01000001">
    <property type="protein sequence ID" value="RAV23049.1"/>
    <property type="molecule type" value="Genomic_DNA"/>
</dbReference>
<comment type="caution">
    <text evidence="2">The sequence shown here is derived from an EMBL/GenBank/DDBJ whole genome shotgun (WGS) entry which is preliminary data.</text>
</comment>
<reference evidence="2 3" key="1">
    <citation type="journal article" date="2009" name="Int. J. Syst. Evol. Microbiol.">
        <title>Paenibacillus contaminans sp. nov., isolated from a contaminated laboratory plate.</title>
        <authorList>
            <person name="Chou J.H."/>
            <person name="Lee J.H."/>
            <person name="Lin M.C."/>
            <person name="Chang P.S."/>
            <person name="Arun A.B."/>
            <person name="Young C.C."/>
            <person name="Chen W.M."/>
        </authorList>
    </citation>
    <scope>NUCLEOTIDE SEQUENCE [LARGE SCALE GENOMIC DNA]</scope>
    <source>
        <strain evidence="2 3">CKOBP-6</strain>
    </source>
</reference>
<accession>A0A329MSU4</accession>
<gene>
    <name evidence="2" type="ORF">DQG23_02280</name>
</gene>
<dbReference type="Gene3D" id="3.90.1200.10">
    <property type="match status" value="1"/>
</dbReference>
<evidence type="ECO:0000313" key="3">
    <source>
        <dbReference type="Proteomes" id="UP000250369"/>
    </source>
</evidence>
<organism evidence="2 3">
    <name type="scientific">Paenibacillus contaminans</name>
    <dbReference type="NCBI Taxonomy" id="450362"/>
    <lineage>
        <taxon>Bacteria</taxon>
        <taxon>Bacillati</taxon>
        <taxon>Bacillota</taxon>
        <taxon>Bacilli</taxon>
        <taxon>Bacillales</taxon>
        <taxon>Paenibacillaceae</taxon>
        <taxon>Paenibacillus</taxon>
    </lineage>
</organism>
<feature type="domain" description="Aminoglycoside phosphotransferase" evidence="1">
    <location>
        <begin position="62"/>
        <end position="276"/>
    </location>
</feature>
<dbReference type="InterPro" id="IPR002575">
    <property type="entry name" value="Aminoglycoside_PTrfase"/>
</dbReference>